<accession>A0AAN9B5A4</accession>
<dbReference type="Gene3D" id="3.10.10.10">
    <property type="entry name" value="HIV Type 1 Reverse Transcriptase, subunit A, domain 1"/>
    <property type="match status" value="1"/>
</dbReference>
<proteinExistence type="predicted"/>
<evidence type="ECO:0000313" key="2">
    <source>
        <dbReference type="EMBL" id="KAK7098939.1"/>
    </source>
</evidence>
<sequence length="400" mass="45100">METPPSIRLAIRPGDWATSLDLSDAYFHILVHENVQHLLRFVWSGVVYQFRALPFGLSLAPLIFTKVTRELAALVRAEGVRLKLYLDDWLTLAATQSLCRTHSRLVMDWTSELGFLINHSKSDLHPSQSFVYLGMSFDTVAYTVAPTSARLDALTSRIARLSARRTVTLRHLCQLLGTMESLSPLLPLGRVFKRPLQREVALRSSKPPVYSQVITLGPWFLAAVSQWLDPVWLRTPVPIQPPAPQVFLFTDASKTGWGAHLDLLETSGLWSPQESLLHINLLEMEAVRLSLLQFAPTLRGKSVLLHGDNTVCLAYLKNQGGTHSTSLSLKAEQILLWCFQQNILLSVQFIPGKLNSLADLLSRRDQILPTEWTISHKALLPLWSHWFTPLVDLFATRYSK</sequence>
<gene>
    <name evidence="2" type="ORF">V1264_003151</name>
</gene>
<dbReference type="AlphaFoldDB" id="A0AAN9B5A4"/>
<dbReference type="PANTHER" id="PTHR33050">
    <property type="entry name" value="REVERSE TRANSCRIPTASE DOMAIN-CONTAINING PROTEIN"/>
    <property type="match status" value="1"/>
</dbReference>
<name>A0AAN9B5A4_9CAEN</name>
<dbReference type="Pfam" id="PF00078">
    <property type="entry name" value="RVT_1"/>
    <property type="match status" value="1"/>
</dbReference>
<organism evidence="2 3">
    <name type="scientific">Littorina saxatilis</name>
    <dbReference type="NCBI Taxonomy" id="31220"/>
    <lineage>
        <taxon>Eukaryota</taxon>
        <taxon>Metazoa</taxon>
        <taxon>Spiralia</taxon>
        <taxon>Lophotrochozoa</taxon>
        <taxon>Mollusca</taxon>
        <taxon>Gastropoda</taxon>
        <taxon>Caenogastropoda</taxon>
        <taxon>Littorinimorpha</taxon>
        <taxon>Littorinoidea</taxon>
        <taxon>Littorinidae</taxon>
        <taxon>Littorina</taxon>
    </lineage>
</organism>
<dbReference type="InterPro" id="IPR052055">
    <property type="entry name" value="Hepadnavirus_pol/RT"/>
</dbReference>
<feature type="domain" description="Reverse transcriptase" evidence="1">
    <location>
        <begin position="1"/>
        <end position="137"/>
    </location>
</feature>
<dbReference type="CDD" id="cd09275">
    <property type="entry name" value="RNase_HI_RT_DIRS1"/>
    <property type="match status" value="1"/>
</dbReference>
<evidence type="ECO:0000259" key="1">
    <source>
        <dbReference type="PROSITE" id="PS50878"/>
    </source>
</evidence>
<dbReference type="CDD" id="cd03714">
    <property type="entry name" value="RT_DIRS1"/>
    <property type="match status" value="1"/>
</dbReference>
<protein>
    <recommendedName>
        <fullName evidence="1">Reverse transcriptase domain-containing protein</fullName>
    </recommendedName>
</protein>
<dbReference type="Gene3D" id="3.30.70.270">
    <property type="match status" value="1"/>
</dbReference>
<keyword evidence="3" id="KW-1185">Reference proteome</keyword>
<reference evidence="2 3" key="1">
    <citation type="submission" date="2024-02" db="EMBL/GenBank/DDBJ databases">
        <title>Chromosome-scale genome assembly of the rough periwinkle Littorina saxatilis.</title>
        <authorList>
            <person name="De Jode A."/>
            <person name="Faria R."/>
            <person name="Formenti G."/>
            <person name="Sims Y."/>
            <person name="Smith T.P."/>
            <person name="Tracey A."/>
            <person name="Wood J.M.D."/>
            <person name="Zagrodzka Z.B."/>
            <person name="Johannesson K."/>
            <person name="Butlin R.K."/>
            <person name="Leder E.H."/>
        </authorList>
    </citation>
    <scope>NUCLEOTIDE SEQUENCE [LARGE SCALE GENOMIC DNA]</scope>
    <source>
        <strain evidence="2">Snail1</strain>
        <tissue evidence="2">Muscle</tissue>
    </source>
</reference>
<dbReference type="PROSITE" id="PS50878">
    <property type="entry name" value="RT_POL"/>
    <property type="match status" value="1"/>
</dbReference>
<evidence type="ECO:0000313" key="3">
    <source>
        <dbReference type="Proteomes" id="UP001374579"/>
    </source>
</evidence>
<dbReference type="Proteomes" id="UP001374579">
    <property type="component" value="Unassembled WGS sequence"/>
</dbReference>
<dbReference type="InterPro" id="IPR000477">
    <property type="entry name" value="RT_dom"/>
</dbReference>
<dbReference type="PANTHER" id="PTHR33050:SF7">
    <property type="entry name" value="RIBONUCLEASE H"/>
    <property type="match status" value="1"/>
</dbReference>
<dbReference type="SUPFAM" id="SSF56672">
    <property type="entry name" value="DNA/RNA polymerases"/>
    <property type="match status" value="1"/>
</dbReference>
<comment type="caution">
    <text evidence="2">The sequence shown here is derived from an EMBL/GenBank/DDBJ whole genome shotgun (WGS) entry which is preliminary data.</text>
</comment>
<dbReference type="InterPro" id="IPR043502">
    <property type="entry name" value="DNA/RNA_pol_sf"/>
</dbReference>
<dbReference type="InterPro" id="IPR043128">
    <property type="entry name" value="Rev_trsase/Diguanyl_cyclase"/>
</dbReference>
<dbReference type="EMBL" id="JBAMIC010000012">
    <property type="protein sequence ID" value="KAK7098939.1"/>
    <property type="molecule type" value="Genomic_DNA"/>
</dbReference>